<comment type="caution">
    <text evidence="1">The sequence shown here is derived from an EMBL/GenBank/DDBJ whole genome shotgun (WGS) entry which is preliminary data.</text>
</comment>
<sequence>MAAMGSFNSFAAFFVVRCDCDLLRHGVGARLRDGSGTAAVDGHWIGVLVADLWSNRVRVGGFVVARAHEALDLRFVD</sequence>
<evidence type="ECO:0000313" key="2">
    <source>
        <dbReference type="Proteomes" id="UP000585474"/>
    </source>
</evidence>
<dbReference type="EMBL" id="BJWL01000015">
    <property type="protein sequence ID" value="GFZ02798.1"/>
    <property type="molecule type" value="Genomic_DNA"/>
</dbReference>
<name>A0A7J0FXY9_9ERIC</name>
<evidence type="ECO:0000313" key="1">
    <source>
        <dbReference type="EMBL" id="GFZ02798.1"/>
    </source>
</evidence>
<dbReference type="Proteomes" id="UP000585474">
    <property type="component" value="Unassembled WGS sequence"/>
</dbReference>
<accession>A0A7J0FXY9</accession>
<reference evidence="1 2" key="1">
    <citation type="submission" date="2019-07" db="EMBL/GenBank/DDBJ databases">
        <title>De Novo Assembly of kiwifruit Actinidia rufa.</title>
        <authorList>
            <person name="Sugita-Konishi S."/>
            <person name="Sato K."/>
            <person name="Mori E."/>
            <person name="Abe Y."/>
            <person name="Kisaki G."/>
            <person name="Hamano K."/>
            <person name="Suezawa K."/>
            <person name="Otani M."/>
            <person name="Fukuda T."/>
            <person name="Manabe T."/>
            <person name="Gomi K."/>
            <person name="Tabuchi M."/>
            <person name="Akimitsu K."/>
            <person name="Kataoka I."/>
        </authorList>
    </citation>
    <scope>NUCLEOTIDE SEQUENCE [LARGE SCALE GENOMIC DNA]</scope>
    <source>
        <strain evidence="2">cv. Fuchu</strain>
    </source>
</reference>
<organism evidence="1 2">
    <name type="scientific">Actinidia rufa</name>
    <dbReference type="NCBI Taxonomy" id="165716"/>
    <lineage>
        <taxon>Eukaryota</taxon>
        <taxon>Viridiplantae</taxon>
        <taxon>Streptophyta</taxon>
        <taxon>Embryophyta</taxon>
        <taxon>Tracheophyta</taxon>
        <taxon>Spermatophyta</taxon>
        <taxon>Magnoliopsida</taxon>
        <taxon>eudicotyledons</taxon>
        <taxon>Gunneridae</taxon>
        <taxon>Pentapetalae</taxon>
        <taxon>asterids</taxon>
        <taxon>Ericales</taxon>
        <taxon>Actinidiaceae</taxon>
        <taxon>Actinidia</taxon>
    </lineage>
</organism>
<gene>
    <name evidence="1" type="ORF">Acr_15g0014060</name>
</gene>
<keyword evidence="2" id="KW-1185">Reference proteome</keyword>
<protein>
    <submittedName>
        <fullName evidence="1">Uncharacterized protein</fullName>
    </submittedName>
</protein>
<dbReference type="AlphaFoldDB" id="A0A7J0FXY9"/>
<proteinExistence type="predicted"/>